<proteinExistence type="predicted"/>
<dbReference type="Proteomes" id="UP000886595">
    <property type="component" value="Unassembled WGS sequence"/>
</dbReference>
<dbReference type="AlphaFoldDB" id="A0A8X7W7Y5"/>
<keyword evidence="2" id="KW-1185">Reference proteome</keyword>
<reference evidence="1 2" key="1">
    <citation type="submission" date="2020-02" db="EMBL/GenBank/DDBJ databases">
        <authorList>
            <person name="Ma Q."/>
            <person name="Huang Y."/>
            <person name="Song X."/>
            <person name="Pei D."/>
        </authorList>
    </citation>
    <scope>NUCLEOTIDE SEQUENCE [LARGE SCALE GENOMIC DNA]</scope>
    <source>
        <strain evidence="1">Sxm20200214</strain>
        <tissue evidence="1">Leaf</tissue>
    </source>
</reference>
<evidence type="ECO:0000313" key="2">
    <source>
        <dbReference type="Proteomes" id="UP000886595"/>
    </source>
</evidence>
<sequence length="120" mass="14024">MERSLDKSRCFGAASHKLKRLRTIVLRKLEKLNNSFIKFKGIRKLSWDLLDGLEGADVVPRLKGKELLEFECLRLQIRQFGVNEDPPDPMMAGAWYGLIELFLDAYNVSWTSWFSLDVFW</sequence>
<gene>
    <name evidence="1" type="ORF">Bca52824_016881</name>
</gene>
<dbReference type="EMBL" id="JAAMPC010000003">
    <property type="protein sequence ID" value="KAG2323668.1"/>
    <property type="molecule type" value="Genomic_DNA"/>
</dbReference>
<comment type="caution">
    <text evidence="1">The sequence shown here is derived from an EMBL/GenBank/DDBJ whole genome shotgun (WGS) entry which is preliminary data.</text>
</comment>
<dbReference type="OrthoDB" id="10452625at2759"/>
<evidence type="ECO:0000313" key="1">
    <source>
        <dbReference type="EMBL" id="KAG2323668.1"/>
    </source>
</evidence>
<name>A0A8X7W7Y5_BRACI</name>
<protein>
    <submittedName>
        <fullName evidence="1">Uncharacterized protein</fullName>
    </submittedName>
</protein>
<organism evidence="1 2">
    <name type="scientific">Brassica carinata</name>
    <name type="common">Ethiopian mustard</name>
    <name type="synonym">Abyssinian cabbage</name>
    <dbReference type="NCBI Taxonomy" id="52824"/>
    <lineage>
        <taxon>Eukaryota</taxon>
        <taxon>Viridiplantae</taxon>
        <taxon>Streptophyta</taxon>
        <taxon>Embryophyta</taxon>
        <taxon>Tracheophyta</taxon>
        <taxon>Spermatophyta</taxon>
        <taxon>Magnoliopsida</taxon>
        <taxon>eudicotyledons</taxon>
        <taxon>Gunneridae</taxon>
        <taxon>Pentapetalae</taxon>
        <taxon>rosids</taxon>
        <taxon>malvids</taxon>
        <taxon>Brassicales</taxon>
        <taxon>Brassicaceae</taxon>
        <taxon>Brassiceae</taxon>
        <taxon>Brassica</taxon>
    </lineage>
</organism>
<accession>A0A8X7W7Y5</accession>